<sequence>MFLDAFDEGSEAASRRDCAAKWINIGDAHCLFGNLNVERGTFDEAVQACLCALTAFEVAKRLSDEDDSQRREVWAKLEASVERFASLDQKVERVDIALCDEDKLSAYYVPAGASSSRVPAILCISREEETAAILLARLLPLMISRSMAVLVVSYDDVSNHWLGPSEMLLSCCLDYLSARPEIDATRIAIFGEGLSAALATACAVADRRIAAAICDGGLWSWTRLRASIEWMTRTADLPDEGLSSAQRSRLARRLRCPVLVVAGERSLFGVSEAIKLEAECTATSIDLELLLPPTPEGGLENFVACDEGVFKWLERKFEHATASQ</sequence>
<accession>A0A2M8QYD7</accession>
<name>A0A2M8QYD7_9BRAD</name>
<gene>
    <name evidence="1" type="ORF">CVM73_35370</name>
</gene>
<dbReference type="EMBL" id="PGVG01000055">
    <property type="protein sequence ID" value="PJG50596.1"/>
    <property type="molecule type" value="Genomic_DNA"/>
</dbReference>
<dbReference type="AlphaFoldDB" id="A0A2M8QYD7"/>
<evidence type="ECO:0000313" key="1">
    <source>
        <dbReference type="EMBL" id="PJG50596.1"/>
    </source>
</evidence>
<dbReference type="Proteomes" id="UP000231194">
    <property type="component" value="Unassembled WGS sequence"/>
</dbReference>
<dbReference type="InterPro" id="IPR029058">
    <property type="entry name" value="AB_hydrolase_fold"/>
</dbReference>
<comment type="caution">
    <text evidence="1">The sequence shown here is derived from an EMBL/GenBank/DDBJ whole genome shotgun (WGS) entry which is preliminary data.</text>
</comment>
<dbReference type="SUPFAM" id="SSF53474">
    <property type="entry name" value="alpha/beta-Hydrolases"/>
    <property type="match status" value="1"/>
</dbReference>
<dbReference type="Gene3D" id="3.40.50.1820">
    <property type="entry name" value="alpha/beta hydrolase"/>
    <property type="match status" value="1"/>
</dbReference>
<protein>
    <recommendedName>
        <fullName evidence="3">Alpha/beta hydrolase</fullName>
    </recommendedName>
</protein>
<reference evidence="1 2" key="1">
    <citation type="submission" date="2017-11" db="EMBL/GenBank/DDBJ databases">
        <title>Bradyrhizobium forestalis sp. nov., an efficient nitrogen-fixing bacterium isolated from nodules of forest legume species in the Amazon.</title>
        <authorList>
            <person name="Costa E.M."/>
            <person name="Guimaraes A."/>
            <person name="Carvalho T.S."/>
            <person name="Rodrigues T.L."/>
            <person name="Ribeiro P.R.A."/>
            <person name="Lebbe L."/>
            <person name="Willems A."/>
            <person name="Moreira F.M.S."/>
        </authorList>
    </citation>
    <scope>NUCLEOTIDE SEQUENCE [LARGE SCALE GENOMIC DNA]</scope>
    <source>
        <strain evidence="1 2">INPA54B</strain>
    </source>
</reference>
<organism evidence="1 2">
    <name type="scientific">Bradyrhizobium forestalis</name>
    <dbReference type="NCBI Taxonomy" id="1419263"/>
    <lineage>
        <taxon>Bacteria</taxon>
        <taxon>Pseudomonadati</taxon>
        <taxon>Pseudomonadota</taxon>
        <taxon>Alphaproteobacteria</taxon>
        <taxon>Hyphomicrobiales</taxon>
        <taxon>Nitrobacteraceae</taxon>
        <taxon>Bradyrhizobium</taxon>
    </lineage>
</organism>
<proteinExistence type="predicted"/>
<evidence type="ECO:0000313" key="2">
    <source>
        <dbReference type="Proteomes" id="UP000231194"/>
    </source>
</evidence>
<evidence type="ECO:0008006" key="3">
    <source>
        <dbReference type="Google" id="ProtNLM"/>
    </source>
</evidence>
<keyword evidence="2" id="KW-1185">Reference proteome</keyword>